<comment type="caution">
    <text evidence="15">The sequence shown here is derived from an EMBL/GenBank/DDBJ whole genome shotgun (WGS) entry which is preliminary data.</text>
</comment>
<evidence type="ECO:0000256" key="2">
    <source>
        <dbReference type="ARBA" id="ARBA00010527"/>
    </source>
</evidence>
<evidence type="ECO:0000256" key="4">
    <source>
        <dbReference type="ARBA" id="ARBA00022692"/>
    </source>
</evidence>
<evidence type="ECO:0000256" key="9">
    <source>
        <dbReference type="ARBA" id="ARBA00031538"/>
    </source>
</evidence>
<comment type="function">
    <text evidence="7">Required for the insertion and/or proper folding and/or complex formation of integral membrane proteins into the membrane. Involved in integration of membrane proteins that insert both dependently and independently of the Sec translocase complex, as well as at least some lipoproteins. Aids folding of multispanning membrane proteins.</text>
</comment>
<evidence type="ECO:0000256" key="3">
    <source>
        <dbReference type="ARBA" id="ARBA00015325"/>
    </source>
</evidence>
<feature type="transmembrane region" description="Helical" evidence="13">
    <location>
        <begin position="131"/>
        <end position="155"/>
    </location>
</feature>
<evidence type="ECO:0000256" key="8">
    <source>
        <dbReference type="ARBA" id="ARBA00026028"/>
    </source>
</evidence>
<evidence type="ECO:0000256" key="11">
    <source>
        <dbReference type="ARBA" id="ARBA00033342"/>
    </source>
</evidence>
<evidence type="ECO:0000256" key="13">
    <source>
        <dbReference type="SAM" id="Phobius"/>
    </source>
</evidence>
<keyword evidence="4 12" id="KW-0812">Transmembrane</keyword>
<feature type="transmembrane region" description="Helical" evidence="13">
    <location>
        <begin position="93"/>
        <end position="111"/>
    </location>
</feature>
<dbReference type="InterPro" id="IPR028055">
    <property type="entry name" value="YidC/Oxa/ALB_C"/>
</dbReference>
<keyword evidence="6 13" id="KW-0472">Membrane</keyword>
<dbReference type="PANTHER" id="PTHR12428">
    <property type="entry name" value="OXA1"/>
    <property type="match status" value="1"/>
</dbReference>
<evidence type="ECO:0000256" key="10">
    <source>
        <dbReference type="ARBA" id="ARBA00033245"/>
    </source>
</evidence>
<dbReference type="GO" id="GO:0051205">
    <property type="term" value="P:protein insertion into membrane"/>
    <property type="evidence" value="ECO:0007669"/>
    <property type="project" value="TreeGrafter"/>
</dbReference>
<evidence type="ECO:0000256" key="1">
    <source>
        <dbReference type="ARBA" id="ARBA00004141"/>
    </source>
</evidence>
<keyword evidence="5 13" id="KW-1133">Transmembrane helix</keyword>
<proteinExistence type="inferred from homology"/>
<reference evidence="15" key="1">
    <citation type="submission" date="2021-01" db="EMBL/GenBank/DDBJ databases">
        <title>Whole genome shotgun sequence of Virgisporangium aliadipatigenens NBRC 105644.</title>
        <authorList>
            <person name="Komaki H."/>
            <person name="Tamura T."/>
        </authorList>
    </citation>
    <scope>NUCLEOTIDE SEQUENCE</scope>
    <source>
        <strain evidence="15">NBRC 105644</strain>
    </source>
</reference>
<comment type="subcellular location">
    <subcellularLocation>
        <location evidence="1 12">Membrane</location>
        <topology evidence="1 12">Multi-pass membrane protein</topology>
    </subcellularLocation>
</comment>
<dbReference type="AlphaFoldDB" id="A0A8J4DRV7"/>
<evidence type="ECO:0000313" key="15">
    <source>
        <dbReference type="EMBL" id="GIJ47173.1"/>
    </source>
</evidence>
<evidence type="ECO:0000259" key="14">
    <source>
        <dbReference type="Pfam" id="PF02096"/>
    </source>
</evidence>
<accession>A0A8J4DRV7</accession>
<comment type="subunit">
    <text evidence="8">Interacts with the Sec translocase complex via SecD. Specifically interacts with transmembrane segments of nascent integral membrane proteins during membrane integration.</text>
</comment>
<sequence length="230" mass="23880">MFDAASGFALDVLTTLVNALAPIDGGVAVLAGVALLTALVRLALHPLARRQARAMQAQLAKAPALAEARKRAGDDPAKMQAELLDATKGMGGVFLPMLLQMPVFLALYPAFSRSTVDGRHNALLDADLLGVPLHAHGLAAGLPLLVLVAALVAIATVNVRRARRQAAAQRDAAQPQGVAPQPAPALVGILPYIAVVPALFMPLAAGMYLLTSTAWSAVEAPLLRRRYSAG</sequence>
<evidence type="ECO:0000313" key="16">
    <source>
        <dbReference type="Proteomes" id="UP000619260"/>
    </source>
</evidence>
<evidence type="ECO:0000256" key="5">
    <source>
        <dbReference type="ARBA" id="ARBA00022989"/>
    </source>
</evidence>
<dbReference type="Proteomes" id="UP000619260">
    <property type="component" value="Unassembled WGS sequence"/>
</dbReference>
<dbReference type="Pfam" id="PF02096">
    <property type="entry name" value="60KD_IMP"/>
    <property type="match status" value="1"/>
</dbReference>
<evidence type="ECO:0000256" key="12">
    <source>
        <dbReference type="RuleBase" id="RU003945"/>
    </source>
</evidence>
<dbReference type="InterPro" id="IPR001708">
    <property type="entry name" value="YidC/ALB3/OXA1/COX18"/>
</dbReference>
<keyword evidence="16" id="KW-1185">Reference proteome</keyword>
<feature type="transmembrane region" description="Helical" evidence="13">
    <location>
        <begin position="189"/>
        <end position="210"/>
    </location>
</feature>
<dbReference type="PANTHER" id="PTHR12428:SF65">
    <property type="entry name" value="CYTOCHROME C OXIDASE ASSEMBLY PROTEIN COX18, MITOCHONDRIAL"/>
    <property type="match status" value="1"/>
</dbReference>
<feature type="transmembrane region" description="Helical" evidence="13">
    <location>
        <begin position="20"/>
        <end position="44"/>
    </location>
</feature>
<organism evidence="15 16">
    <name type="scientific">Virgisporangium aliadipatigenens</name>
    <dbReference type="NCBI Taxonomy" id="741659"/>
    <lineage>
        <taxon>Bacteria</taxon>
        <taxon>Bacillati</taxon>
        <taxon>Actinomycetota</taxon>
        <taxon>Actinomycetes</taxon>
        <taxon>Micromonosporales</taxon>
        <taxon>Micromonosporaceae</taxon>
        <taxon>Virgisporangium</taxon>
    </lineage>
</organism>
<protein>
    <recommendedName>
        <fullName evidence="3">Membrane protein insertase YidC</fullName>
    </recommendedName>
    <alternativeName>
        <fullName evidence="11">Foldase YidC</fullName>
    </alternativeName>
    <alternativeName>
        <fullName evidence="10">Membrane integrase YidC</fullName>
    </alternativeName>
    <alternativeName>
        <fullName evidence="9">Membrane protein YidC</fullName>
    </alternativeName>
</protein>
<feature type="domain" description="Membrane insertase YidC/Oxa/ALB C-terminal" evidence="14">
    <location>
        <begin position="33"/>
        <end position="220"/>
    </location>
</feature>
<gene>
    <name evidence="15" type="primary">yidC</name>
    <name evidence="15" type="ORF">Val02_40590</name>
</gene>
<dbReference type="GO" id="GO:0032977">
    <property type="term" value="F:membrane insertase activity"/>
    <property type="evidence" value="ECO:0007669"/>
    <property type="project" value="InterPro"/>
</dbReference>
<dbReference type="EMBL" id="BOPF01000014">
    <property type="protein sequence ID" value="GIJ47173.1"/>
    <property type="molecule type" value="Genomic_DNA"/>
</dbReference>
<evidence type="ECO:0000256" key="7">
    <source>
        <dbReference type="ARBA" id="ARBA00025034"/>
    </source>
</evidence>
<evidence type="ECO:0000256" key="6">
    <source>
        <dbReference type="ARBA" id="ARBA00023136"/>
    </source>
</evidence>
<dbReference type="GO" id="GO:0005886">
    <property type="term" value="C:plasma membrane"/>
    <property type="evidence" value="ECO:0007669"/>
    <property type="project" value="TreeGrafter"/>
</dbReference>
<comment type="similarity">
    <text evidence="2">Belongs to the OXA1/ALB3/YidC family. Type 1 subfamily.</text>
</comment>
<name>A0A8J4DRV7_9ACTN</name>
<dbReference type="RefSeq" id="WP_203900696.1">
    <property type="nucleotide sequence ID" value="NZ_BOPF01000014.1"/>
</dbReference>